<evidence type="ECO:0000313" key="4">
    <source>
        <dbReference type="EMBL" id="TDP38320.1"/>
    </source>
</evidence>
<dbReference type="InterPro" id="IPR023006">
    <property type="entry name" value="YchJ-like"/>
</dbReference>
<evidence type="ECO:0000313" key="5">
    <source>
        <dbReference type="Proteomes" id="UP000295531"/>
    </source>
</evidence>
<dbReference type="InterPro" id="IPR004027">
    <property type="entry name" value="SEC_C_motif"/>
</dbReference>
<dbReference type="HAMAP" id="MF_00612">
    <property type="entry name" value="UPF0225"/>
    <property type="match status" value="1"/>
</dbReference>
<protein>
    <recommendedName>
        <fullName evidence="2">UPF0225 protein DEU29_105172</fullName>
    </recommendedName>
</protein>
<dbReference type="PANTHER" id="PTHR33747">
    <property type="entry name" value="UPF0225 PROTEIN SCO1677"/>
    <property type="match status" value="1"/>
</dbReference>
<feature type="domain" description="YchJ-like middle NTF2-like" evidence="3">
    <location>
        <begin position="31"/>
        <end position="122"/>
    </location>
</feature>
<dbReference type="EMBL" id="SNXI01000005">
    <property type="protein sequence ID" value="TDP38320.1"/>
    <property type="molecule type" value="Genomic_DNA"/>
</dbReference>
<dbReference type="SUPFAM" id="SSF54427">
    <property type="entry name" value="NTF2-like"/>
    <property type="match status" value="1"/>
</dbReference>
<dbReference type="Pfam" id="PF17775">
    <property type="entry name" value="YchJ_M-like"/>
    <property type="match status" value="1"/>
</dbReference>
<dbReference type="PANTHER" id="PTHR33747:SF1">
    <property type="entry name" value="ADENYLATE CYCLASE-ASSOCIATED CAP C-TERMINAL DOMAIN-CONTAINING PROTEIN"/>
    <property type="match status" value="1"/>
</dbReference>
<dbReference type="OrthoDB" id="21421at2"/>
<sequence>MTSNELCPCGSSKGYSTCCQPLHQNTQLAQTPEQLMRSRYSAFAQKLQQYLLKTWHPKTRPTTLNLDDQPHWVKLQILSSEQNGDSGKVHFRAFYNEQGEVGFMEELSDFICENGQWFYVSGKVK</sequence>
<gene>
    <name evidence="4" type="ORF">DEU29_105172</name>
</gene>
<evidence type="ECO:0000256" key="1">
    <source>
        <dbReference type="ARBA" id="ARBA00010839"/>
    </source>
</evidence>
<evidence type="ECO:0000256" key="2">
    <source>
        <dbReference type="HAMAP-Rule" id="MF_00612"/>
    </source>
</evidence>
<keyword evidence="5" id="KW-1185">Reference proteome</keyword>
<dbReference type="AlphaFoldDB" id="A0A4R6PKP0"/>
<dbReference type="RefSeq" id="WP_133539361.1">
    <property type="nucleotide sequence ID" value="NZ_SNXI01000005.1"/>
</dbReference>
<proteinExistence type="inferred from homology"/>
<comment type="caution">
    <text evidence="4">The sequence shown here is derived from an EMBL/GenBank/DDBJ whole genome shotgun (WGS) entry which is preliminary data.</text>
</comment>
<evidence type="ECO:0000259" key="3">
    <source>
        <dbReference type="Pfam" id="PF17775"/>
    </source>
</evidence>
<name>A0A4R6PKP0_9GAMM</name>
<dbReference type="Gene3D" id="3.10.450.50">
    <property type="match status" value="1"/>
</dbReference>
<dbReference type="Proteomes" id="UP000295531">
    <property type="component" value="Unassembled WGS sequence"/>
</dbReference>
<reference evidence="4 5" key="1">
    <citation type="submission" date="2019-03" db="EMBL/GenBank/DDBJ databases">
        <title>Freshwater and sediment microbial communities from various areas in North America, analyzing microbe dynamics in response to fracking.</title>
        <authorList>
            <person name="Lamendella R."/>
        </authorList>
    </citation>
    <scope>NUCLEOTIDE SEQUENCE [LARGE SCALE GENOMIC DNA]</scope>
    <source>
        <strain evidence="4 5">18_TX</strain>
    </source>
</reference>
<dbReference type="InterPro" id="IPR048469">
    <property type="entry name" value="YchJ-like_M"/>
</dbReference>
<dbReference type="InterPro" id="IPR032710">
    <property type="entry name" value="NTF2-like_dom_sf"/>
</dbReference>
<organism evidence="4 5">
    <name type="scientific">Idiomarina aquatica</name>
    <dbReference type="NCBI Taxonomy" id="1327752"/>
    <lineage>
        <taxon>Bacteria</taxon>
        <taxon>Pseudomonadati</taxon>
        <taxon>Pseudomonadota</taxon>
        <taxon>Gammaproteobacteria</taxon>
        <taxon>Alteromonadales</taxon>
        <taxon>Idiomarinaceae</taxon>
        <taxon>Idiomarina</taxon>
    </lineage>
</organism>
<comment type="similarity">
    <text evidence="1 2">Belongs to the UPF0225 family.</text>
</comment>
<accession>A0A4R6PKP0</accession>
<dbReference type="Pfam" id="PF02810">
    <property type="entry name" value="SEC-C"/>
    <property type="match status" value="1"/>
</dbReference>